<dbReference type="EMBL" id="MLJW01000015">
    <property type="protein sequence ID" value="OIR13117.1"/>
    <property type="molecule type" value="Genomic_DNA"/>
</dbReference>
<dbReference type="PANTHER" id="PTHR43781:SF1">
    <property type="entry name" value="SACCHAROPINE DEHYDROGENASE"/>
    <property type="match status" value="1"/>
</dbReference>
<dbReference type="Gene3D" id="3.40.50.720">
    <property type="entry name" value="NAD(P)-binding Rossmann-like Domain"/>
    <property type="match status" value="1"/>
</dbReference>
<gene>
    <name evidence="1" type="ORF">GALL_55010</name>
</gene>
<organism evidence="1">
    <name type="scientific">mine drainage metagenome</name>
    <dbReference type="NCBI Taxonomy" id="410659"/>
    <lineage>
        <taxon>unclassified sequences</taxon>
        <taxon>metagenomes</taxon>
        <taxon>ecological metagenomes</taxon>
    </lineage>
</organism>
<name>A0A1J5TA03_9ZZZZ</name>
<dbReference type="PANTHER" id="PTHR43781">
    <property type="entry name" value="SACCHAROPINE DEHYDROGENASE"/>
    <property type="match status" value="1"/>
</dbReference>
<reference evidence="1" key="1">
    <citation type="submission" date="2016-10" db="EMBL/GenBank/DDBJ databases">
        <title>Sequence of Gallionella enrichment culture.</title>
        <authorList>
            <person name="Poehlein A."/>
            <person name="Muehling M."/>
            <person name="Daniel R."/>
        </authorList>
    </citation>
    <scope>NUCLEOTIDE SEQUENCE</scope>
</reference>
<evidence type="ECO:0000313" key="1">
    <source>
        <dbReference type="EMBL" id="OIR13117.1"/>
    </source>
</evidence>
<protein>
    <submittedName>
        <fullName evidence="1">Saccharopine dehydrogenase</fullName>
    </submittedName>
</protein>
<dbReference type="AlphaFoldDB" id="A0A1J5TA03"/>
<comment type="caution">
    <text evidence="1">The sequence shown here is derived from an EMBL/GenBank/DDBJ whole genome shotgun (WGS) entry which is preliminary data.</text>
</comment>
<sequence length="267" mass="29421">MIEACIATSTHYLDITGEIGVFEMAKRYHKDAVANNITIMPGVGFDVVPTDCMALFLKNKLPDAIKLKLAFASIGGGYSHGTAITMAEGLGEGGAIREDGKIISKPLGHKGRWIDFGLKKLFVMTIPWGDVSTAFHTTGIPNIETYTGTSPKTFSLLKYQHLYNWLLKTNLVRNYVKRKINAKPAGPDDETRSKSKSLVWGEVENLNGQIVQARFTGPEGYTLTAHSSLIIIKKVLNNDFKVGYQTPASAYGEYLVLEIPDTHRELI</sequence>
<proteinExistence type="predicted"/>
<accession>A0A1J5TA03</accession>